<evidence type="ECO:0000313" key="3">
    <source>
        <dbReference type="Proteomes" id="UP001602370"/>
    </source>
</evidence>
<dbReference type="Proteomes" id="UP001602370">
    <property type="component" value="Unassembled WGS sequence"/>
</dbReference>
<name>A0ABW6XIZ4_9ACTN</name>
<keyword evidence="1" id="KW-1133">Transmembrane helix</keyword>
<organism evidence="2 3">
    <name type="scientific">Streptomyces flavochromogenes</name>
    <dbReference type="NCBI Taxonomy" id="68199"/>
    <lineage>
        <taxon>Bacteria</taxon>
        <taxon>Bacillati</taxon>
        <taxon>Actinomycetota</taxon>
        <taxon>Actinomycetes</taxon>
        <taxon>Kitasatosporales</taxon>
        <taxon>Streptomycetaceae</taxon>
        <taxon>Streptomyces</taxon>
    </lineage>
</organism>
<accession>A0ABW6XIZ4</accession>
<reference evidence="2 3" key="1">
    <citation type="submission" date="2024-10" db="EMBL/GenBank/DDBJ databases">
        <title>The Natural Products Discovery Center: Release of the First 8490 Sequenced Strains for Exploring Actinobacteria Biosynthetic Diversity.</title>
        <authorList>
            <person name="Kalkreuter E."/>
            <person name="Kautsar S.A."/>
            <person name="Yang D."/>
            <person name="Bader C.D."/>
            <person name="Teijaro C.N."/>
            <person name="Fluegel L."/>
            <person name="Davis C.M."/>
            <person name="Simpson J.R."/>
            <person name="Lauterbach L."/>
            <person name="Steele A.D."/>
            <person name="Gui C."/>
            <person name="Meng S."/>
            <person name="Li G."/>
            <person name="Viehrig K."/>
            <person name="Ye F."/>
            <person name="Su P."/>
            <person name="Kiefer A.F."/>
            <person name="Nichols A."/>
            <person name="Cepeda A.J."/>
            <person name="Yan W."/>
            <person name="Fan B."/>
            <person name="Jiang Y."/>
            <person name="Adhikari A."/>
            <person name="Zheng C.-J."/>
            <person name="Schuster L."/>
            <person name="Cowan T.M."/>
            <person name="Smanski M.J."/>
            <person name="Chevrette M.G."/>
            <person name="De Carvalho L.P.S."/>
            <person name="Shen B."/>
        </authorList>
    </citation>
    <scope>NUCLEOTIDE SEQUENCE [LARGE SCALE GENOMIC DNA]</scope>
    <source>
        <strain evidence="2 3">NPDC012605</strain>
    </source>
</reference>
<evidence type="ECO:0000256" key="1">
    <source>
        <dbReference type="SAM" id="Phobius"/>
    </source>
</evidence>
<keyword evidence="1" id="KW-0812">Transmembrane</keyword>
<feature type="transmembrane region" description="Helical" evidence="1">
    <location>
        <begin position="44"/>
        <end position="60"/>
    </location>
</feature>
<protein>
    <submittedName>
        <fullName evidence="2">Uncharacterized protein</fullName>
    </submittedName>
</protein>
<keyword evidence="3" id="KW-1185">Reference proteome</keyword>
<keyword evidence="1" id="KW-0472">Membrane</keyword>
<sequence>MDLPVALRWVFVALALLQLLAFVPAVRRMRRPDPSVRTDGRMDLLDAAASLTFLAAIALGNDPLLLVGGASLGVVIAVKGYRTLRMRREA</sequence>
<dbReference type="EMBL" id="JBIBDZ010000001">
    <property type="protein sequence ID" value="MFF5917453.1"/>
    <property type="molecule type" value="Genomic_DNA"/>
</dbReference>
<feature type="transmembrane region" description="Helical" evidence="1">
    <location>
        <begin position="6"/>
        <end position="23"/>
    </location>
</feature>
<evidence type="ECO:0000313" key="2">
    <source>
        <dbReference type="EMBL" id="MFF5917453.1"/>
    </source>
</evidence>
<proteinExistence type="predicted"/>
<gene>
    <name evidence="2" type="ORF">ACFY8C_03795</name>
</gene>
<comment type="caution">
    <text evidence="2">The sequence shown here is derived from an EMBL/GenBank/DDBJ whole genome shotgun (WGS) entry which is preliminary data.</text>
</comment>
<dbReference type="RefSeq" id="WP_037638107.1">
    <property type="nucleotide sequence ID" value="NZ_JBIBDZ010000001.1"/>
</dbReference>